<proteinExistence type="inferred from homology"/>
<dbReference type="PROSITE" id="PS01300">
    <property type="entry name" value="RECR"/>
    <property type="match status" value="1"/>
</dbReference>
<dbReference type="CDD" id="cd01025">
    <property type="entry name" value="TOPRIM_recR"/>
    <property type="match status" value="1"/>
</dbReference>
<dbReference type="PANTHER" id="PTHR30446:SF0">
    <property type="entry name" value="RECOMBINATION PROTEIN RECR"/>
    <property type="match status" value="1"/>
</dbReference>
<keyword evidence="6 7" id="KW-0234">DNA repair</keyword>
<evidence type="ECO:0000313" key="9">
    <source>
        <dbReference type="EMBL" id="MBB5336094.1"/>
    </source>
</evidence>
<evidence type="ECO:0000256" key="1">
    <source>
        <dbReference type="ARBA" id="ARBA00022723"/>
    </source>
</evidence>
<keyword evidence="3 7" id="KW-0863">Zinc-finger</keyword>
<keyword evidence="1 7" id="KW-0479">Metal-binding</keyword>
<accession>A0A840UTF0</accession>
<evidence type="ECO:0000256" key="7">
    <source>
        <dbReference type="HAMAP-Rule" id="MF_00017"/>
    </source>
</evidence>
<dbReference type="GO" id="GO:0003677">
    <property type="term" value="F:DNA binding"/>
    <property type="evidence" value="ECO:0007669"/>
    <property type="project" value="UniProtKB-UniRule"/>
</dbReference>
<evidence type="ECO:0000259" key="8">
    <source>
        <dbReference type="PROSITE" id="PS50880"/>
    </source>
</evidence>
<dbReference type="EMBL" id="JACHFH010000012">
    <property type="protein sequence ID" value="MBB5336094.1"/>
    <property type="molecule type" value="Genomic_DNA"/>
</dbReference>
<protein>
    <recommendedName>
        <fullName evidence="7">Recombination protein RecR</fullName>
    </recommendedName>
</protein>
<name>A0A840UTF0_9FIRM</name>
<comment type="similarity">
    <text evidence="7">Belongs to the RecR family.</text>
</comment>
<dbReference type="PANTHER" id="PTHR30446">
    <property type="entry name" value="RECOMBINATION PROTEIN RECR"/>
    <property type="match status" value="1"/>
</dbReference>
<dbReference type="AlphaFoldDB" id="A0A840UTF0"/>
<evidence type="ECO:0000256" key="3">
    <source>
        <dbReference type="ARBA" id="ARBA00022771"/>
    </source>
</evidence>
<dbReference type="Gene3D" id="6.10.250.240">
    <property type="match status" value="1"/>
</dbReference>
<dbReference type="Pfam" id="PF21176">
    <property type="entry name" value="RecR_HhH"/>
    <property type="match status" value="1"/>
</dbReference>
<keyword evidence="5 7" id="KW-0233">DNA recombination</keyword>
<dbReference type="Pfam" id="PF21175">
    <property type="entry name" value="RecR_C"/>
    <property type="match status" value="1"/>
</dbReference>
<dbReference type="GO" id="GO:0006310">
    <property type="term" value="P:DNA recombination"/>
    <property type="evidence" value="ECO:0007669"/>
    <property type="project" value="UniProtKB-UniRule"/>
</dbReference>
<feature type="zinc finger region" description="C4-type" evidence="7">
    <location>
        <begin position="57"/>
        <end position="72"/>
    </location>
</feature>
<keyword evidence="10" id="KW-1185">Reference proteome</keyword>
<organism evidence="9 10">
    <name type="scientific">Pectinatus brassicae</name>
    <dbReference type="NCBI Taxonomy" id="862415"/>
    <lineage>
        <taxon>Bacteria</taxon>
        <taxon>Bacillati</taxon>
        <taxon>Bacillota</taxon>
        <taxon>Negativicutes</taxon>
        <taxon>Selenomonadales</taxon>
        <taxon>Selenomonadaceae</taxon>
        <taxon>Pectinatus</taxon>
    </lineage>
</organism>
<keyword evidence="2 7" id="KW-0227">DNA damage</keyword>
<dbReference type="InterPro" id="IPR006171">
    <property type="entry name" value="TOPRIM_dom"/>
</dbReference>
<dbReference type="GO" id="GO:0006281">
    <property type="term" value="P:DNA repair"/>
    <property type="evidence" value="ECO:0007669"/>
    <property type="project" value="UniProtKB-UniRule"/>
</dbReference>
<keyword evidence="4 7" id="KW-0862">Zinc</keyword>
<evidence type="ECO:0000256" key="6">
    <source>
        <dbReference type="ARBA" id="ARBA00023204"/>
    </source>
</evidence>
<dbReference type="SUPFAM" id="SSF111304">
    <property type="entry name" value="Recombination protein RecR"/>
    <property type="match status" value="1"/>
</dbReference>
<feature type="domain" description="Toprim" evidence="8">
    <location>
        <begin position="80"/>
        <end position="175"/>
    </location>
</feature>
<evidence type="ECO:0000256" key="4">
    <source>
        <dbReference type="ARBA" id="ARBA00022833"/>
    </source>
</evidence>
<comment type="function">
    <text evidence="7">May play a role in DNA repair. It seems to be involved in an RecBC-independent recombinational process of DNA repair. It may act with RecF and RecO.</text>
</comment>
<dbReference type="PROSITE" id="PS50880">
    <property type="entry name" value="TOPRIM"/>
    <property type="match status" value="1"/>
</dbReference>
<dbReference type="Gene3D" id="1.10.8.420">
    <property type="entry name" value="RecR Domain 1"/>
    <property type="match status" value="1"/>
</dbReference>
<dbReference type="HAMAP" id="MF_00017">
    <property type="entry name" value="RecR"/>
    <property type="match status" value="1"/>
</dbReference>
<evidence type="ECO:0000256" key="2">
    <source>
        <dbReference type="ARBA" id="ARBA00022763"/>
    </source>
</evidence>
<dbReference type="Pfam" id="PF13662">
    <property type="entry name" value="Toprim_4"/>
    <property type="match status" value="1"/>
</dbReference>
<dbReference type="InterPro" id="IPR000093">
    <property type="entry name" value="DNA_Rcmb_RecR"/>
</dbReference>
<evidence type="ECO:0000256" key="5">
    <source>
        <dbReference type="ARBA" id="ARBA00023172"/>
    </source>
</evidence>
<dbReference type="InterPro" id="IPR023627">
    <property type="entry name" value="Rcmb_RecR"/>
</dbReference>
<reference evidence="9 10" key="1">
    <citation type="submission" date="2020-08" db="EMBL/GenBank/DDBJ databases">
        <title>Genomic Encyclopedia of Type Strains, Phase IV (KMG-IV): sequencing the most valuable type-strain genomes for metagenomic binning, comparative biology and taxonomic classification.</title>
        <authorList>
            <person name="Goeker M."/>
        </authorList>
    </citation>
    <scope>NUCLEOTIDE SEQUENCE [LARGE SCALE GENOMIC DNA]</scope>
    <source>
        <strain evidence="9 10">DSM 24661</strain>
    </source>
</reference>
<dbReference type="InterPro" id="IPR015967">
    <property type="entry name" value="Rcmb_RecR_Znf"/>
</dbReference>
<dbReference type="RefSeq" id="WP_183860722.1">
    <property type="nucleotide sequence ID" value="NZ_JACHFH010000012.1"/>
</dbReference>
<dbReference type="Gene3D" id="3.40.1360.10">
    <property type="match status" value="1"/>
</dbReference>
<comment type="caution">
    <text evidence="9">The sequence shown here is derived from an EMBL/GenBank/DDBJ whole genome shotgun (WGS) entry which is preliminary data.</text>
</comment>
<dbReference type="GO" id="GO:0008270">
    <property type="term" value="F:zinc ion binding"/>
    <property type="evidence" value="ECO:0007669"/>
    <property type="project" value="UniProtKB-KW"/>
</dbReference>
<dbReference type="NCBIfam" id="TIGR00615">
    <property type="entry name" value="recR"/>
    <property type="match status" value="1"/>
</dbReference>
<dbReference type="Proteomes" id="UP000559117">
    <property type="component" value="Unassembled WGS sequence"/>
</dbReference>
<sequence>MQYIEPLAKLIEHLRALPGIGSKTAARLAYHILDMEPAKAKALAQAIIEAKEKIGFCNTCFNLSDTNPCSICSSANRDHSIICVVEQPRDVAALERMRDYKGVYHVLHGVLSPLEGIGPEDIRIRELLLRLQNTTVKELIMATNPNIEGEATAMYIARLVKPAGIKVSRIAHGLPVGGDLEYADEVTLAKALENRREI</sequence>
<dbReference type="InterPro" id="IPR034137">
    <property type="entry name" value="TOPRIM_RecR"/>
</dbReference>
<dbReference type="Gene3D" id="3.30.60.80">
    <property type="match status" value="1"/>
</dbReference>
<gene>
    <name evidence="7" type="primary">recR</name>
    <name evidence="9" type="ORF">HNR32_001238</name>
</gene>
<evidence type="ECO:0000313" key="10">
    <source>
        <dbReference type="Proteomes" id="UP000559117"/>
    </source>
</evidence>
<dbReference type="SMART" id="SM00493">
    <property type="entry name" value="TOPRIM"/>
    <property type="match status" value="1"/>
</dbReference>
<dbReference type="Pfam" id="PF02132">
    <property type="entry name" value="RecR_ZnF"/>
    <property type="match status" value="1"/>
</dbReference>